<dbReference type="EMBL" id="JBHTEE010000001">
    <property type="protein sequence ID" value="MFC7603568.1"/>
    <property type="molecule type" value="Genomic_DNA"/>
</dbReference>
<proteinExistence type="predicted"/>
<sequence>MHGWPYDAGQLIPSPRLVAAWYELEILPTDCVPMWAAHWLVQDMDGETLRILAGLDGRDPHEVRDVLVEALADTDTAIPSRSDAVKTVYADMARLCLAGDGGDHWLVSVIERLMITWNYPDEMLTPPLGALYGLDDEWGAGWGRTEPQLIAVVRAACAEQIALVEP</sequence>
<dbReference type="RefSeq" id="WP_343968471.1">
    <property type="nucleotide sequence ID" value="NZ_BAAAGK010000065.1"/>
</dbReference>
<organism evidence="1 2">
    <name type="scientific">Streptosporangium amethystogenes subsp. fukuiense</name>
    <dbReference type="NCBI Taxonomy" id="698418"/>
    <lineage>
        <taxon>Bacteria</taxon>
        <taxon>Bacillati</taxon>
        <taxon>Actinomycetota</taxon>
        <taxon>Actinomycetes</taxon>
        <taxon>Streptosporangiales</taxon>
        <taxon>Streptosporangiaceae</taxon>
        <taxon>Streptosporangium</taxon>
    </lineage>
</organism>
<evidence type="ECO:0000313" key="1">
    <source>
        <dbReference type="EMBL" id="MFC7603568.1"/>
    </source>
</evidence>
<name>A0ABW2T656_9ACTN</name>
<comment type="caution">
    <text evidence="1">The sequence shown here is derived from an EMBL/GenBank/DDBJ whole genome shotgun (WGS) entry which is preliminary data.</text>
</comment>
<protein>
    <submittedName>
        <fullName evidence="1">Uncharacterized protein</fullName>
    </submittedName>
</protein>
<dbReference type="Proteomes" id="UP001596514">
    <property type="component" value="Unassembled WGS sequence"/>
</dbReference>
<accession>A0ABW2T656</accession>
<gene>
    <name evidence="1" type="ORF">ACFQVD_25985</name>
</gene>
<reference evidence="2" key="1">
    <citation type="journal article" date="2019" name="Int. J. Syst. Evol. Microbiol.">
        <title>The Global Catalogue of Microorganisms (GCM) 10K type strain sequencing project: providing services to taxonomists for standard genome sequencing and annotation.</title>
        <authorList>
            <consortium name="The Broad Institute Genomics Platform"/>
            <consortium name="The Broad Institute Genome Sequencing Center for Infectious Disease"/>
            <person name="Wu L."/>
            <person name="Ma J."/>
        </authorList>
    </citation>
    <scope>NUCLEOTIDE SEQUENCE [LARGE SCALE GENOMIC DNA]</scope>
    <source>
        <strain evidence="2">JCM 10083</strain>
    </source>
</reference>
<evidence type="ECO:0000313" key="2">
    <source>
        <dbReference type="Proteomes" id="UP001596514"/>
    </source>
</evidence>
<keyword evidence="2" id="KW-1185">Reference proteome</keyword>